<name>X0YI62_9ZZZZ</name>
<dbReference type="InterPro" id="IPR016134">
    <property type="entry name" value="Dockerin_dom"/>
</dbReference>
<reference evidence="2" key="1">
    <citation type="journal article" date="2014" name="Front. Microbiol.">
        <title>High frequency of phylogenetically diverse reductive dehalogenase-homologous genes in deep subseafloor sedimentary metagenomes.</title>
        <authorList>
            <person name="Kawai M."/>
            <person name="Futagami T."/>
            <person name="Toyoda A."/>
            <person name="Takaki Y."/>
            <person name="Nishi S."/>
            <person name="Hori S."/>
            <person name="Arai W."/>
            <person name="Tsubouchi T."/>
            <person name="Morono Y."/>
            <person name="Uchiyama I."/>
            <person name="Ito T."/>
            <person name="Fujiyama A."/>
            <person name="Inagaki F."/>
            <person name="Takami H."/>
        </authorList>
    </citation>
    <scope>NUCLEOTIDE SEQUENCE</scope>
    <source>
        <strain evidence="2">Expedition CK06-06</strain>
    </source>
</reference>
<dbReference type="EMBL" id="BART01007285">
    <property type="protein sequence ID" value="GAG55739.1"/>
    <property type="molecule type" value="Genomic_DNA"/>
</dbReference>
<evidence type="ECO:0000313" key="2">
    <source>
        <dbReference type="EMBL" id="GAG55739.1"/>
    </source>
</evidence>
<evidence type="ECO:0000259" key="1">
    <source>
        <dbReference type="PROSITE" id="PS51766"/>
    </source>
</evidence>
<dbReference type="SUPFAM" id="SSF63446">
    <property type="entry name" value="Type I dockerin domain"/>
    <property type="match status" value="1"/>
</dbReference>
<proteinExistence type="predicted"/>
<dbReference type="InterPro" id="IPR036439">
    <property type="entry name" value="Dockerin_dom_sf"/>
</dbReference>
<dbReference type="GO" id="GO:0000272">
    <property type="term" value="P:polysaccharide catabolic process"/>
    <property type="evidence" value="ECO:0007669"/>
    <property type="project" value="InterPro"/>
</dbReference>
<dbReference type="PROSITE" id="PS51766">
    <property type="entry name" value="DOCKERIN"/>
    <property type="match status" value="1"/>
</dbReference>
<dbReference type="PROSITE" id="PS00018">
    <property type="entry name" value="EF_HAND_1"/>
    <property type="match status" value="1"/>
</dbReference>
<dbReference type="InterPro" id="IPR018247">
    <property type="entry name" value="EF_Hand_1_Ca_BS"/>
</dbReference>
<gene>
    <name evidence="2" type="ORF">S01H4_16603</name>
</gene>
<feature type="domain" description="Dockerin" evidence="1">
    <location>
        <begin position="246"/>
        <end position="306"/>
    </location>
</feature>
<accession>X0YI62</accession>
<organism evidence="2">
    <name type="scientific">marine sediment metagenome</name>
    <dbReference type="NCBI Taxonomy" id="412755"/>
    <lineage>
        <taxon>unclassified sequences</taxon>
        <taxon>metagenomes</taxon>
        <taxon>ecological metagenomes</taxon>
    </lineage>
</organism>
<dbReference type="AlphaFoldDB" id="X0YI62"/>
<dbReference type="Gene3D" id="1.10.1330.10">
    <property type="entry name" value="Dockerin domain"/>
    <property type="match status" value="1"/>
</dbReference>
<protein>
    <recommendedName>
        <fullName evidence="1">Dockerin domain-containing protein</fullName>
    </recommendedName>
</protein>
<feature type="non-terminal residue" evidence="2">
    <location>
        <position position="1"/>
    </location>
</feature>
<sequence>TGSTTDSSGYAFSMNIFQSASTTIPVVRYDSDYARTIGKWMLNLANAARLLYPSFLDSDHQDDDAWEWAIDDGDGYDPNSCIAYEGLRRFGPSAVTPYATGDISLPEGLPLGLYGSSSVGYLGSIVRTTDVEKILQWDCLKTDFYHDTAYPTYLYFNPYDTPKTVSIDAGSNCVDLYDTVSQTFLKTDTNGITDFNIPADSAVVIVLAPAKGTVTIEDNKKLIDGVVVDYNTNLSFTSCAEIMASPQRFKGDLDSDCLVGMIDLQIFADKWLSNSSGQCVNADIDRDGNINFDDFAIIAEDWLAGI</sequence>
<comment type="caution">
    <text evidence="2">The sequence shown here is derived from an EMBL/GenBank/DDBJ whole genome shotgun (WGS) entry which is preliminary data.</text>
</comment>